<evidence type="ECO:0000313" key="2">
    <source>
        <dbReference type="EMBL" id="CAH2234958.1"/>
    </source>
</evidence>
<dbReference type="Proteomes" id="UP000838756">
    <property type="component" value="Unassembled WGS sequence"/>
</dbReference>
<sequence length="86" mass="9378">MTYASETWSLTIGLIRRLRVTQRVMVLRCWNGDPAPVNSAYVGPQGGGPMTSGESFGAAGGKRPRTVYRGTPYKRPMSSCGRQLVE</sequence>
<keyword evidence="3" id="KW-1185">Reference proteome</keyword>
<feature type="region of interest" description="Disordered" evidence="1">
    <location>
        <begin position="42"/>
        <end position="86"/>
    </location>
</feature>
<dbReference type="OrthoDB" id="6938952at2759"/>
<name>A0A8S4RCA4_9NEOP</name>
<proteinExistence type="predicted"/>
<accession>A0A8S4RCA4</accession>
<dbReference type="EMBL" id="CAKXAJ010025105">
    <property type="protein sequence ID" value="CAH2234958.1"/>
    <property type="molecule type" value="Genomic_DNA"/>
</dbReference>
<gene>
    <name evidence="2" type="primary">jg10428</name>
    <name evidence="2" type="ORF">PAEG_LOCUS12663</name>
</gene>
<reference evidence="2" key="1">
    <citation type="submission" date="2022-03" db="EMBL/GenBank/DDBJ databases">
        <authorList>
            <person name="Lindestad O."/>
        </authorList>
    </citation>
    <scope>NUCLEOTIDE SEQUENCE</scope>
</reference>
<dbReference type="AlphaFoldDB" id="A0A8S4RCA4"/>
<comment type="caution">
    <text evidence="2">The sequence shown here is derived from an EMBL/GenBank/DDBJ whole genome shotgun (WGS) entry which is preliminary data.</text>
</comment>
<evidence type="ECO:0000313" key="3">
    <source>
        <dbReference type="Proteomes" id="UP000838756"/>
    </source>
</evidence>
<organism evidence="2 3">
    <name type="scientific">Pararge aegeria aegeria</name>
    <dbReference type="NCBI Taxonomy" id="348720"/>
    <lineage>
        <taxon>Eukaryota</taxon>
        <taxon>Metazoa</taxon>
        <taxon>Ecdysozoa</taxon>
        <taxon>Arthropoda</taxon>
        <taxon>Hexapoda</taxon>
        <taxon>Insecta</taxon>
        <taxon>Pterygota</taxon>
        <taxon>Neoptera</taxon>
        <taxon>Endopterygota</taxon>
        <taxon>Lepidoptera</taxon>
        <taxon>Glossata</taxon>
        <taxon>Ditrysia</taxon>
        <taxon>Papilionoidea</taxon>
        <taxon>Nymphalidae</taxon>
        <taxon>Satyrinae</taxon>
        <taxon>Satyrini</taxon>
        <taxon>Parargina</taxon>
        <taxon>Pararge</taxon>
    </lineage>
</organism>
<evidence type="ECO:0000256" key="1">
    <source>
        <dbReference type="SAM" id="MobiDB-lite"/>
    </source>
</evidence>
<protein>
    <submittedName>
        <fullName evidence="2">Jg10428 protein</fullName>
    </submittedName>
</protein>